<comment type="catalytic activity">
    <reaction evidence="14">
        <text>Preferential cleavage: (Ac)2-L-Lys-D-Ala-|-D-Ala. Also transpeptidation of peptidyl-alanyl moieties that are N-acyl substituents of D-alanine.</text>
        <dbReference type="EC" id="3.4.16.4"/>
    </reaction>
</comment>
<evidence type="ECO:0000256" key="1">
    <source>
        <dbReference type="ARBA" id="ARBA00004167"/>
    </source>
</evidence>
<keyword evidence="11 14" id="KW-1133">Transmembrane helix</keyword>
<evidence type="ECO:0000256" key="9">
    <source>
        <dbReference type="ARBA" id="ARBA00022960"/>
    </source>
</evidence>
<evidence type="ECO:0000256" key="11">
    <source>
        <dbReference type="ARBA" id="ARBA00022989"/>
    </source>
</evidence>
<gene>
    <name evidence="14 18" type="primary">mrdA</name>
    <name evidence="18" type="ORF">QB898_07760</name>
</gene>
<dbReference type="Gene3D" id="3.40.710.10">
    <property type="entry name" value="DD-peptidase/beta-lactamase superfamily"/>
    <property type="match status" value="1"/>
</dbReference>
<evidence type="ECO:0000256" key="6">
    <source>
        <dbReference type="ARBA" id="ARBA00022670"/>
    </source>
</evidence>
<dbReference type="InterPro" id="IPR005311">
    <property type="entry name" value="PBP_dimer"/>
</dbReference>
<dbReference type="GO" id="GO:0009252">
    <property type="term" value="P:peptidoglycan biosynthetic process"/>
    <property type="evidence" value="ECO:0007669"/>
    <property type="project" value="UniProtKB-UniRule"/>
</dbReference>
<dbReference type="NCBIfam" id="TIGR03423">
    <property type="entry name" value="pbp2_mrdA"/>
    <property type="match status" value="1"/>
</dbReference>
<dbReference type="GO" id="GO:0008658">
    <property type="term" value="F:penicillin binding"/>
    <property type="evidence" value="ECO:0007669"/>
    <property type="project" value="InterPro"/>
</dbReference>
<evidence type="ECO:0000259" key="17">
    <source>
        <dbReference type="Pfam" id="PF03717"/>
    </source>
</evidence>
<evidence type="ECO:0000256" key="14">
    <source>
        <dbReference type="HAMAP-Rule" id="MF_02081"/>
    </source>
</evidence>
<dbReference type="GO" id="GO:0071972">
    <property type="term" value="F:peptidoglycan L,D-transpeptidase activity"/>
    <property type="evidence" value="ECO:0007669"/>
    <property type="project" value="TreeGrafter"/>
</dbReference>
<feature type="compositionally biased region" description="Low complexity" evidence="15">
    <location>
        <begin position="636"/>
        <end position="664"/>
    </location>
</feature>
<evidence type="ECO:0000256" key="7">
    <source>
        <dbReference type="ARBA" id="ARBA00022692"/>
    </source>
</evidence>
<evidence type="ECO:0000256" key="10">
    <source>
        <dbReference type="ARBA" id="ARBA00022984"/>
    </source>
</evidence>
<evidence type="ECO:0000256" key="4">
    <source>
        <dbReference type="ARBA" id="ARBA00022519"/>
    </source>
</evidence>
<comment type="caution">
    <text evidence="18">The sequence shown here is derived from an EMBL/GenBank/DDBJ whole genome shotgun (WGS) entry which is preliminary data.</text>
</comment>
<evidence type="ECO:0000256" key="2">
    <source>
        <dbReference type="ARBA" id="ARBA00004236"/>
    </source>
</evidence>
<sequence>MRLAVVALAATLGFAALGTRLWVLQVQRHEEMAERAESNRTAVVPIVPNRGDILDRNGVVLATSYKAHALEITPAQVPGDLDEVIDALSEVVPISERERRRFERLRQNTRSFESLPIRMRLTDEEVARFAANRYRFPGVEIKARLFRTYPMGEVASHAIGYVGRVNDRDKERIEDQGPEYAANYRGTDYIGKSGIEASYEDVLHGRTGVEQMETASGGRAVRLLERRSAASGQTLRLTIDITLQKLVEELYGERRGALVAMDPQTGEVLAFVSKPTFDPNLFVEGIDQATWTELNESLARPLFNRALRGTYPPGSTFKPFMALAGLESGRITPQTTVNDTGSWVLAGHVFRGHATGTVNLEQSITRSSNAYYYQLAYDMGISAINRFMGPLGFGRETGIDLPGEARGVLPSPEWKREAMRRYKDRRMQVWVPGDTVNVGIGQGFNNYTMLQMAQAVATLAADGVKHPPHLVKATQASPASEPVPAPRPAAQNMGYKSAHMNVVRQGMVGVTLRGTGRSAFKDAPYLSGGKTGTAQAITIGQKSRYNAARLAEYQRDHSLYIAFAPAEQPRIVVAAIVENAGFGATAAAPIVRRVLDYWLAGIYPSEQDIKAVQRSRASAPIGAPRTVEEMAIRPPEAARPQPAPGPADAADAPNAANAAIQTDTPPTPQTPEASAAPDTLPHPRPTAMQAPKQPAPPATRSAEDGVP</sequence>
<dbReference type="GO" id="GO:0006508">
    <property type="term" value="P:proteolysis"/>
    <property type="evidence" value="ECO:0007669"/>
    <property type="project" value="UniProtKB-KW"/>
</dbReference>
<proteinExistence type="inferred from homology"/>
<feature type="domain" description="Penicillin-binding protein dimerisation" evidence="17">
    <location>
        <begin position="46"/>
        <end position="222"/>
    </location>
</feature>
<feature type="domain" description="Penicillin-binding protein transpeptidase" evidence="16">
    <location>
        <begin position="256"/>
        <end position="595"/>
    </location>
</feature>
<dbReference type="Gene3D" id="3.90.1310.10">
    <property type="entry name" value="Penicillin-binding protein 2a (Domain 2)"/>
    <property type="match status" value="1"/>
</dbReference>
<dbReference type="EC" id="3.4.16.4" evidence="14"/>
<dbReference type="InterPro" id="IPR050515">
    <property type="entry name" value="Beta-lactam/transpept"/>
</dbReference>
<dbReference type="InterPro" id="IPR012338">
    <property type="entry name" value="Beta-lactam/transpept-like"/>
</dbReference>
<keyword evidence="13 14" id="KW-0961">Cell wall biogenesis/degradation</keyword>
<dbReference type="GO" id="GO:0005886">
    <property type="term" value="C:plasma membrane"/>
    <property type="evidence" value="ECO:0007669"/>
    <property type="project" value="UniProtKB-SubCell"/>
</dbReference>
<feature type="region of interest" description="Disordered" evidence="15">
    <location>
        <begin position="636"/>
        <end position="707"/>
    </location>
</feature>
<dbReference type="HAMAP" id="MF_02081">
    <property type="entry name" value="MrdA_transpept"/>
    <property type="match status" value="1"/>
</dbReference>
<evidence type="ECO:0000256" key="12">
    <source>
        <dbReference type="ARBA" id="ARBA00023136"/>
    </source>
</evidence>
<evidence type="ECO:0000256" key="5">
    <source>
        <dbReference type="ARBA" id="ARBA00022645"/>
    </source>
</evidence>
<dbReference type="GO" id="GO:0009002">
    <property type="term" value="F:serine-type D-Ala-D-Ala carboxypeptidase activity"/>
    <property type="evidence" value="ECO:0007669"/>
    <property type="project" value="UniProtKB-UniRule"/>
</dbReference>
<keyword evidence="7 14" id="KW-0812">Transmembrane</keyword>
<feature type="active site" description="Acyl-ester intermediate" evidence="14">
    <location>
        <position position="315"/>
    </location>
</feature>
<dbReference type="InterPro" id="IPR001460">
    <property type="entry name" value="PCN-bd_Tpept"/>
</dbReference>
<protein>
    <recommendedName>
        <fullName evidence="14">Peptidoglycan D,D-transpeptidase MrdA</fullName>
        <ecNumber evidence="14">3.4.16.4</ecNumber>
    </recommendedName>
    <alternativeName>
        <fullName evidence="14">Penicillin-binding protein 2</fullName>
        <shortName evidence="14">PBP-2</shortName>
    </alternativeName>
</protein>
<keyword evidence="5 14" id="KW-0121">Carboxypeptidase</keyword>
<evidence type="ECO:0000256" key="13">
    <source>
        <dbReference type="ARBA" id="ARBA00023316"/>
    </source>
</evidence>
<keyword evidence="10 14" id="KW-0573">Peptidoglycan synthesis</keyword>
<reference evidence="18 19" key="1">
    <citation type="submission" date="2023-04" db="EMBL/GenBank/DDBJ databases">
        <title>Ottowia paracancer sp. nov., isolated from human stomach.</title>
        <authorList>
            <person name="Song Y."/>
        </authorList>
    </citation>
    <scope>NUCLEOTIDE SEQUENCE [LARGE SCALE GENOMIC DNA]</scope>
    <source>
        <strain evidence="18 19">10c7w1</strain>
    </source>
</reference>
<comment type="function">
    <text evidence="14">Catalyzes cross-linking of the peptidoglycan cell wall.</text>
</comment>
<dbReference type="Proteomes" id="UP001237156">
    <property type="component" value="Unassembled WGS sequence"/>
</dbReference>
<name>A0AAW6RLU4_9BURK</name>
<dbReference type="PANTHER" id="PTHR30627:SF2">
    <property type="entry name" value="PEPTIDOGLYCAN D,D-TRANSPEPTIDASE MRDA"/>
    <property type="match status" value="1"/>
</dbReference>
<dbReference type="SUPFAM" id="SSF56601">
    <property type="entry name" value="beta-lactamase/transpeptidase-like"/>
    <property type="match status" value="1"/>
</dbReference>
<evidence type="ECO:0000313" key="19">
    <source>
        <dbReference type="Proteomes" id="UP001237156"/>
    </source>
</evidence>
<dbReference type="EMBL" id="JARVII010000013">
    <property type="protein sequence ID" value="MDG9699604.1"/>
    <property type="molecule type" value="Genomic_DNA"/>
</dbReference>
<dbReference type="InterPro" id="IPR036138">
    <property type="entry name" value="PBP_dimer_sf"/>
</dbReference>
<keyword evidence="12 14" id="KW-0472">Membrane</keyword>
<dbReference type="GO" id="GO:0008360">
    <property type="term" value="P:regulation of cell shape"/>
    <property type="evidence" value="ECO:0007669"/>
    <property type="project" value="UniProtKB-KW"/>
</dbReference>
<dbReference type="InterPro" id="IPR017790">
    <property type="entry name" value="Penicillin-binding_protein_2"/>
</dbReference>
<organism evidence="18 19">
    <name type="scientific">Ottowia cancrivicina</name>
    <dbReference type="NCBI Taxonomy" id="3040346"/>
    <lineage>
        <taxon>Bacteria</taxon>
        <taxon>Pseudomonadati</taxon>
        <taxon>Pseudomonadota</taxon>
        <taxon>Betaproteobacteria</taxon>
        <taxon>Burkholderiales</taxon>
        <taxon>Comamonadaceae</taxon>
        <taxon>Ottowia</taxon>
    </lineage>
</organism>
<dbReference type="Gene3D" id="3.30.1390.30">
    <property type="entry name" value="Penicillin-binding protein 2a, domain 3"/>
    <property type="match status" value="1"/>
</dbReference>
<accession>A0AAW6RLU4</accession>
<evidence type="ECO:0000256" key="8">
    <source>
        <dbReference type="ARBA" id="ARBA00022801"/>
    </source>
</evidence>
<keyword evidence="19" id="KW-1185">Reference proteome</keyword>
<dbReference type="Pfam" id="PF03717">
    <property type="entry name" value="PBP_dimer"/>
    <property type="match status" value="1"/>
</dbReference>
<comment type="caution">
    <text evidence="14">Lacks conserved residue(s) required for the propagation of feature annotation.</text>
</comment>
<comment type="pathway">
    <text evidence="14">Cell wall biogenesis; peptidoglycan biosynthesis.</text>
</comment>
<keyword evidence="3 14" id="KW-1003">Cell membrane</keyword>
<dbReference type="AlphaFoldDB" id="A0AAW6RLU4"/>
<comment type="similarity">
    <text evidence="14">Belongs to the transpeptidase family. MrdA subfamily.</text>
</comment>
<evidence type="ECO:0000259" key="16">
    <source>
        <dbReference type="Pfam" id="PF00905"/>
    </source>
</evidence>
<keyword evidence="4 14" id="KW-0997">Cell inner membrane</keyword>
<keyword evidence="9 14" id="KW-0133">Cell shape</keyword>
<evidence type="ECO:0000256" key="3">
    <source>
        <dbReference type="ARBA" id="ARBA00022475"/>
    </source>
</evidence>
<dbReference type="Pfam" id="PF00905">
    <property type="entry name" value="Transpeptidase"/>
    <property type="match status" value="1"/>
</dbReference>
<dbReference type="GO" id="GO:0071555">
    <property type="term" value="P:cell wall organization"/>
    <property type="evidence" value="ECO:0007669"/>
    <property type="project" value="UniProtKB-KW"/>
</dbReference>
<comment type="subcellular location">
    <subcellularLocation>
        <location evidence="2">Cell membrane</location>
    </subcellularLocation>
    <subcellularLocation>
        <location evidence="1">Membrane</location>
        <topology evidence="1">Single-pass membrane protein</topology>
    </subcellularLocation>
</comment>
<keyword evidence="8 14" id="KW-0378">Hydrolase</keyword>
<keyword evidence="6 14" id="KW-0645">Protease</keyword>
<dbReference type="PANTHER" id="PTHR30627">
    <property type="entry name" value="PEPTIDOGLYCAN D,D-TRANSPEPTIDASE"/>
    <property type="match status" value="1"/>
</dbReference>
<evidence type="ECO:0000313" key="18">
    <source>
        <dbReference type="EMBL" id="MDG9699604.1"/>
    </source>
</evidence>
<evidence type="ECO:0000256" key="15">
    <source>
        <dbReference type="SAM" id="MobiDB-lite"/>
    </source>
</evidence>
<dbReference type="SUPFAM" id="SSF56519">
    <property type="entry name" value="Penicillin binding protein dimerisation domain"/>
    <property type="match status" value="1"/>
</dbReference>